<evidence type="ECO:0000256" key="5">
    <source>
        <dbReference type="ARBA" id="ARBA00022801"/>
    </source>
</evidence>
<evidence type="ECO:0000256" key="4">
    <source>
        <dbReference type="ARBA" id="ARBA00022759"/>
    </source>
</evidence>
<evidence type="ECO:0008006" key="10">
    <source>
        <dbReference type="Google" id="ProtNLM"/>
    </source>
</evidence>
<proteinExistence type="inferred from homology"/>
<dbReference type="GO" id="GO:0004519">
    <property type="term" value="F:endonuclease activity"/>
    <property type="evidence" value="ECO:0007669"/>
    <property type="project" value="UniProtKB-KW"/>
</dbReference>
<dbReference type="Gene3D" id="3.30.920.30">
    <property type="entry name" value="Hypothetical protein"/>
    <property type="match status" value="1"/>
</dbReference>
<evidence type="ECO:0000256" key="2">
    <source>
        <dbReference type="ARBA" id="ARBA00022649"/>
    </source>
</evidence>
<evidence type="ECO:0000256" key="1">
    <source>
        <dbReference type="ARBA" id="ARBA00006620"/>
    </source>
</evidence>
<keyword evidence="7" id="KW-0346">Stress response</keyword>
<dbReference type="Pfam" id="PF07927">
    <property type="entry name" value="HicA_toxin"/>
    <property type="match status" value="1"/>
</dbReference>
<dbReference type="GO" id="GO:0003729">
    <property type="term" value="F:mRNA binding"/>
    <property type="evidence" value="ECO:0007669"/>
    <property type="project" value="InterPro"/>
</dbReference>
<dbReference type="Proteomes" id="UP000191931">
    <property type="component" value="Unassembled WGS sequence"/>
</dbReference>
<dbReference type="RefSeq" id="WP_087881723.1">
    <property type="nucleotide sequence ID" value="NZ_LT828541.1"/>
</dbReference>
<evidence type="ECO:0000256" key="3">
    <source>
        <dbReference type="ARBA" id="ARBA00022722"/>
    </source>
</evidence>
<sequence length="57" mass="6455">MKKNLLIKKIKEKGAFLICQGSGHEVWESKNGYRFTVPRHSKIGEGLAKTILKQADK</sequence>
<evidence type="ECO:0000313" key="8">
    <source>
        <dbReference type="EMBL" id="SLM31751.1"/>
    </source>
</evidence>
<dbReference type="InterPro" id="IPR012933">
    <property type="entry name" value="HicA_mRNA_interferase"/>
</dbReference>
<accession>A0A1W1HGW1</accession>
<name>A0A1W1HGW1_9BACT</name>
<keyword evidence="4" id="KW-0255">Endonuclease</keyword>
<dbReference type="STRING" id="1246637.MTBBW1_420016"/>
<evidence type="ECO:0000256" key="6">
    <source>
        <dbReference type="ARBA" id="ARBA00022884"/>
    </source>
</evidence>
<evidence type="ECO:0000256" key="7">
    <source>
        <dbReference type="ARBA" id="ARBA00023016"/>
    </source>
</evidence>
<keyword evidence="2" id="KW-1277">Toxin-antitoxin system</keyword>
<evidence type="ECO:0000313" key="9">
    <source>
        <dbReference type="Proteomes" id="UP000191931"/>
    </source>
</evidence>
<gene>
    <name evidence="8" type="ORF">MTBBW1_420016</name>
</gene>
<comment type="similarity">
    <text evidence="1">Belongs to the HicA mRNA interferase family.</text>
</comment>
<dbReference type="SUPFAM" id="SSF54786">
    <property type="entry name" value="YcfA/nrd intein domain"/>
    <property type="match status" value="1"/>
</dbReference>
<keyword evidence="6" id="KW-0694">RNA-binding</keyword>
<reference evidence="8 9" key="1">
    <citation type="submission" date="2017-03" db="EMBL/GenBank/DDBJ databases">
        <authorList>
            <person name="Afonso C.L."/>
            <person name="Miller P.J."/>
            <person name="Scott M.A."/>
            <person name="Spackman E."/>
            <person name="Goraichik I."/>
            <person name="Dimitrov K.M."/>
            <person name="Suarez D.L."/>
            <person name="Swayne D.E."/>
        </authorList>
    </citation>
    <scope>NUCLEOTIDE SEQUENCE [LARGE SCALE GENOMIC DNA]</scope>
    <source>
        <strain evidence="8">PRJEB14757</strain>
    </source>
</reference>
<protein>
    <recommendedName>
        <fullName evidence="10">YcfA family protein</fullName>
    </recommendedName>
</protein>
<organism evidence="8 9">
    <name type="scientific">Desulfamplus magnetovallimortis</name>
    <dbReference type="NCBI Taxonomy" id="1246637"/>
    <lineage>
        <taxon>Bacteria</taxon>
        <taxon>Pseudomonadati</taxon>
        <taxon>Thermodesulfobacteriota</taxon>
        <taxon>Desulfobacteria</taxon>
        <taxon>Desulfobacterales</taxon>
        <taxon>Desulfobacteraceae</taxon>
        <taxon>Desulfamplus</taxon>
    </lineage>
</organism>
<dbReference type="InterPro" id="IPR038570">
    <property type="entry name" value="HicA_sf"/>
</dbReference>
<keyword evidence="5" id="KW-0378">Hydrolase</keyword>
<keyword evidence="3" id="KW-0540">Nuclease</keyword>
<dbReference type="GO" id="GO:0016787">
    <property type="term" value="F:hydrolase activity"/>
    <property type="evidence" value="ECO:0007669"/>
    <property type="project" value="UniProtKB-KW"/>
</dbReference>
<keyword evidence="9" id="KW-1185">Reference proteome</keyword>
<dbReference type="AlphaFoldDB" id="A0A1W1HGW1"/>
<dbReference type="EMBL" id="FWEV01000284">
    <property type="protein sequence ID" value="SLM31751.1"/>
    <property type="molecule type" value="Genomic_DNA"/>
</dbReference>